<organism evidence="3 4">
    <name type="scientific">Holothuria leucospilota</name>
    <name type="common">Black long sea cucumber</name>
    <name type="synonym">Mertensiothuria leucospilota</name>
    <dbReference type="NCBI Taxonomy" id="206669"/>
    <lineage>
        <taxon>Eukaryota</taxon>
        <taxon>Metazoa</taxon>
        <taxon>Echinodermata</taxon>
        <taxon>Eleutherozoa</taxon>
        <taxon>Echinozoa</taxon>
        <taxon>Holothuroidea</taxon>
        <taxon>Aspidochirotacea</taxon>
        <taxon>Aspidochirotida</taxon>
        <taxon>Holothuriidae</taxon>
        <taxon>Holothuria</taxon>
    </lineage>
</organism>
<dbReference type="Proteomes" id="UP001152320">
    <property type="component" value="Unassembled WGS sequence"/>
</dbReference>
<evidence type="ECO:0000259" key="2">
    <source>
        <dbReference type="Pfam" id="PF18803"/>
    </source>
</evidence>
<accession>A0A9Q1BC12</accession>
<evidence type="ECO:0000256" key="1">
    <source>
        <dbReference type="SAM" id="MobiDB-lite"/>
    </source>
</evidence>
<dbReference type="Pfam" id="PF18803">
    <property type="entry name" value="CxC2"/>
    <property type="match status" value="1"/>
</dbReference>
<dbReference type="Pfam" id="PF18758">
    <property type="entry name" value="KDZ"/>
    <property type="match status" value="1"/>
</dbReference>
<dbReference type="AlphaFoldDB" id="A0A9Q1BC12"/>
<protein>
    <recommendedName>
        <fullName evidence="2">CxC2-like cysteine cluster KDZ transposase-associated domain-containing protein</fullName>
    </recommendedName>
</protein>
<gene>
    <name evidence="3" type="ORF">HOLleu_42689</name>
</gene>
<comment type="caution">
    <text evidence="3">The sequence shown here is derived from an EMBL/GenBank/DDBJ whole genome shotgun (WGS) entry which is preliminary data.</text>
</comment>
<name>A0A9Q1BC12_HOLLE</name>
<evidence type="ECO:0000313" key="4">
    <source>
        <dbReference type="Proteomes" id="UP001152320"/>
    </source>
</evidence>
<dbReference type="EMBL" id="JAIZAY010000117">
    <property type="protein sequence ID" value="KAJ8018992.1"/>
    <property type="molecule type" value="Genomic_DNA"/>
</dbReference>
<dbReference type="InterPro" id="IPR040521">
    <property type="entry name" value="KDZ"/>
</dbReference>
<proteinExistence type="predicted"/>
<evidence type="ECO:0000313" key="3">
    <source>
        <dbReference type="EMBL" id="KAJ8018992.1"/>
    </source>
</evidence>
<dbReference type="PANTHER" id="PTHR33096:SF1">
    <property type="entry name" value="CXC1-LIKE CYSTEINE CLUSTER ASSOCIATED WITH KDZ TRANSPOSASES DOMAIN-CONTAINING PROTEIN"/>
    <property type="match status" value="1"/>
</dbReference>
<dbReference type="PANTHER" id="PTHR33096">
    <property type="entry name" value="CXC2 DOMAIN-CONTAINING PROTEIN"/>
    <property type="match status" value="1"/>
</dbReference>
<feature type="region of interest" description="Disordered" evidence="1">
    <location>
        <begin position="66"/>
        <end position="103"/>
    </location>
</feature>
<dbReference type="InterPro" id="IPR041457">
    <property type="entry name" value="CxC2_KDZ-assoc"/>
</dbReference>
<reference evidence="3" key="1">
    <citation type="submission" date="2021-10" db="EMBL/GenBank/DDBJ databases">
        <title>Tropical sea cucumber genome reveals ecological adaptation and Cuvierian tubules defense mechanism.</title>
        <authorList>
            <person name="Chen T."/>
        </authorList>
    </citation>
    <scope>NUCLEOTIDE SEQUENCE</scope>
    <source>
        <strain evidence="3">Nanhai2018</strain>
        <tissue evidence="3">Muscle</tissue>
    </source>
</reference>
<sequence length="956" mass="109104">MASTGQPIVKKAKLGKPPRRIAVSVSLTKKGRLSSKTVSFRQRKRKRKATFKELFSRILWDDNPQLQEPVESADTTDLTEPASLGRPQTAQSSRTYREKTKASEEAWTNVRGSLMKAYLQSLTPPDEGQCCVTGCSGDVQYRCDDCHHKAYFCGPHLVQTHQRKLHVPCSFEDETWTELFVKQEPWTANRGHSCAAVQTHNIVVIDCKGRQHGVAVALCKCEAEATQLVKMGLWPASAVKPRVAFSFSLMRWLTMMSLECHVPLRNLCQALSWMVPKTLPVLVKNPYSLLSKNSFVEFRFMCNKLESFQFLDNTLLHKPMKPTCLACPDTGGKRIVSLDAMFGLKRWKKSGLSELPPRYADGFFLEQNLVDDFVHSYQHQATSKQSCSSFQAGEFIQSKKESNKIDETGVFGSVCRHEMPISFFSLRQGEKLSNAVYMIQHLLKELPNTEHFILYDIACMLEAHLKKSGQHELLSKVKLAVPAFHIYGHKPSCQIKYSTRRVDGFALSDGEQVERLWSYMRNFVTSTREMTPSHRIDALSDALIHYAHKTSRNIGNGNQNDIILLYRFFGGVTLKSMKLCEIILQRYHRAVQAVKTAKDELAEAMSSQRQGSEPITETMIRRWITELKCNEVSPSVLNDADISEKEAYAVQLSTYYDMCDEITEHVDTGDHHHTQLFARKLKSIHEQLLQRESGPRWPKDGDELKKFLQINEDRERLAILKELHTLAVDRWFLLHLKKRYADGQKIAKRLFLEVNKVSAAIKKLLYKFCNRSFKTSSNHYPNTLTLDEVFDVKSSIWDCLCPHMLVQDNMPRYGKHLLVDALLKVDHSCQEVSMLEAEMKQVAMSISAAVADIVHKILFGAEHPGDSVFLNYKLREMKHFSFYIYTLFSQAVELDPVEEPSVVTVIDIQDRQLVHEDIDLDVVPTEDDEGTYLDELIDASETASEHSDVDQSVLNF</sequence>
<feature type="domain" description="CxC2-like cysteine cluster KDZ transposase-associated" evidence="2">
    <location>
        <begin position="190"/>
        <end position="273"/>
    </location>
</feature>
<dbReference type="OrthoDB" id="5979502at2759"/>
<keyword evidence="4" id="KW-1185">Reference proteome</keyword>